<sequence>MIGKTRPPSVDPAKPRGVLRTRLDHGEFQHARRAPSAALAGLIEHYWYVGWDLRGLPAQQQETLPHPNVQLIIEPGAAGIYGVHTGRFTRLLEGQGRVFGIKFKAGGFYPFLRTPVSTLMDRSLGVADVFGAAAQTLESEVLACDGLDAMAIVAERFLHAHLPAADAQVERISTLVADIANDRSVTSVDQLTTRTGLSKRALQRLFQQYVGIGPKWVINRYRLHEAIAQLQEGKPVAWADLALELGYFDQAHFIRDFRKLVGRSPADYARVESAGRR</sequence>
<evidence type="ECO:0000256" key="1">
    <source>
        <dbReference type="ARBA" id="ARBA00023015"/>
    </source>
</evidence>
<keyword evidence="6" id="KW-1185">Reference proteome</keyword>
<evidence type="ECO:0000313" key="6">
    <source>
        <dbReference type="Proteomes" id="UP000253782"/>
    </source>
</evidence>
<accession>A0A369UMW9</accession>
<evidence type="ECO:0000256" key="2">
    <source>
        <dbReference type="ARBA" id="ARBA00023125"/>
    </source>
</evidence>
<organism evidence="5 6">
    <name type="scientific">Dyella tabacisoli</name>
    <dbReference type="NCBI Taxonomy" id="2282381"/>
    <lineage>
        <taxon>Bacteria</taxon>
        <taxon>Pseudomonadati</taxon>
        <taxon>Pseudomonadota</taxon>
        <taxon>Gammaproteobacteria</taxon>
        <taxon>Lysobacterales</taxon>
        <taxon>Rhodanobacteraceae</taxon>
        <taxon>Dyella</taxon>
    </lineage>
</organism>
<dbReference type="EMBL" id="QQAH01000007">
    <property type="protein sequence ID" value="RDD82112.1"/>
    <property type="molecule type" value="Genomic_DNA"/>
</dbReference>
<dbReference type="InterPro" id="IPR018060">
    <property type="entry name" value="HTH_AraC"/>
</dbReference>
<dbReference type="Proteomes" id="UP000253782">
    <property type="component" value="Unassembled WGS sequence"/>
</dbReference>
<reference evidence="5 6" key="1">
    <citation type="submission" date="2018-07" db="EMBL/GenBank/DDBJ databases">
        <title>Dyella tabacisoli L4-6T, whole genome shotgun sequence.</title>
        <authorList>
            <person name="Zhou X.-K."/>
            <person name="Li W.-J."/>
            <person name="Duan Y.-Q."/>
        </authorList>
    </citation>
    <scope>NUCLEOTIDE SEQUENCE [LARGE SCALE GENOMIC DNA]</scope>
    <source>
        <strain evidence="5 6">L4-6</strain>
    </source>
</reference>
<name>A0A369UMW9_9GAMM</name>
<dbReference type="AlphaFoldDB" id="A0A369UMW9"/>
<proteinExistence type="predicted"/>
<gene>
    <name evidence="5" type="ORF">DVJ77_08610</name>
</gene>
<evidence type="ECO:0000256" key="3">
    <source>
        <dbReference type="ARBA" id="ARBA00023163"/>
    </source>
</evidence>
<protein>
    <submittedName>
        <fullName evidence="5">AraC family transcriptional regulator</fullName>
    </submittedName>
</protein>
<comment type="caution">
    <text evidence="5">The sequence shown here is derived from an EMBL/GenBank/DDBJ whole genome shotgun (WGS) entry which is preliminary data.</text>
</comment>
<dbReference type="GO" id="GO:0043565">
    <property type="term" value="F:sequence-specific DNA binding"/>
    <property type="evidence" value="ECO:0007669"/>
    <property type="project" value="InterPro"/>
</dbReference>
<dbReference type="SMART" id="SM00342">
    <property type="entry name" value="HTH_ARAC"/>
    <property type="match status" value="1"/>
</dbReference>
<dbReference type="PANTHER" id="PTHR46796">
    <property type="entry name" value="HTH-TYPE TRANSCRIPTIONAL ACTIVATOR RHAS-RELATED"/>
    <property type="match status" value="1"/>
</dbReference>
<dbReference type="OrthoDB" id="9809338at2"/>
<dbReference type="InterPro" id="IPR046532">
    <property type="entry name" value="DUF6597"/>
</dbReference>
<dbReference type="GO" id="GO:0003700">
    <property type="term" value="F:DNA-binding transcription factor activity"/>
    <property type="evidence" value="ECO:0007669"/>
    <property type="project" value="InterPro"/>
</dbReference>
<dbReference type="InterPro" id="IPR050204">
    <property type="entry name" value="AraC_XylS_family_regulators"/>
</dbReference>
<dbReference type="Gene3D" id="1.10.10.60">
    <property type="entry name" value="Homeodomain-like"/>
    <property type="match status" value="1"/>
</dbReference>
<dbReference type="PROSITE" id="PS01124">
    <property type="entry name" value="HTH_ARAC_FAMILY_2"/>
    <property type="match status" value="1"/>
</dbReference>
<dbReference type="SUPFAM" id="SSF46689">
    <property type="entry name" value="Homeodomain-like"/>
    <property type="match status" value="1"/>
</dbReference>
<evidence type="ECO:0000313" key="5">
    <source>
        <dbReference type="EMBL" id="RDD82112.1"/>
    </source>
</evidence>
<keyword evidence="1" id="KW-0805">Transcription regulation</keyword>
<evidence type="ECO:0000259" key="4">
    <source>
        <dbReference type="PROSITE" id="PS01124"/>
    </source>
</evidence>
<keyword evidence="2" id="KW-0238">DNA-binding</keyword>
<dbReference type="InterPro" id="IPR009057">
    <property type="entry name" value="Homeodomain-like_sf"/>
</dbReference>
<dbReference type="Pfam" id="PF12833">
    <property type="entry name" value="HTH_18"/>
    <property type="match status" value="1"/>
</dbReference>
<dbReference type="Pfam" id="PF20240">
    <property type="entry name" value="DUF6597"/>
    <property type="match status" value="1"/>
</dbReference>
<dbReference type="RefSeq" id="WP_114845069.1">
    <property type="nucleotide sequence ID" value="NZ_JBHSPE010000008.1"/>
</dbReference>
<keyword evidence="3" id="KW-0804">Transcription</keyword>
<feature type="domain" description="HTH araC/xylS-type" evidence="4">
    <location>
        <begin position="170"/>
        <end position="271"/>
    </location>
</feature>